<evidence type="ECO:0000313" key="1">
    <source>
        <dbReference type="EMBL" id="EFL95861.1"/>
    </source>
</evidence>
<dbReference type="AlphaFoldDB" id="E0NFG7"/>
<proteinExistence type="predicted"/>
<protein>
    <submittedName>
        <fullName evidence="1">Uncharacterized protein</fullName>
    </submittedName>
</protein>
<gene>
    <name evidence="1" type="ORF">HMPREF0623_0897</name>
</gene>
<sequence>MWGVLILEASQFKQNQCRILNSALQMFKSNEVVLIGYLLLNSLDIP</sequence>
<comment type="caution">
    <text evidence="1">The sequence shown here is derived from an EMBL/GenBank/DDBJ whole genome shotgun (WGS) entry which is preliminary data.</text>
</comment>
<name>E0NFG7_PEDAC</name>
<evidence type="ECO:0000313" key="2">
    <source>
        <dbReference type="Proteomes" id="UP000004470"/>
    </source>
</evidence>
<accession>E0NFG7</accession>
<dbReference type="Proteomes" id="UP000004470">
    <property type="component" value="Unassembled WGS sequence"/>
</dbReference>
<organism evidence="1 2">
    <name type="scientific">Pediococcus acidilactici DSM 20284</name>
    <dbReference type="NCBI Taxonomy" id="862514"/>
    <lineage>
        <taxon>Bacteria</taxon>
        <taxon>Bacillati</taxon>
        <taxon>Bacillota</taxon>
        <taxon>Bacilli</taxon>
        <taxon>Lactobacillales</taxon>
        <taxon>Lactobacillaceae</taxon>
        <taxon>Pediococcus</taxon>
        <taxon>Pediococcus acidilactici group</taxon>
    </lineage>
</organism>
<dbReference type="HOGENOM" id="CLU_3186951_0_0_9"/>
<reference evidence="1" key="1">
    <citation type="submission" date="2010-07" db="EMBL/GenBank/DDBJ databases">
        <authorList>
            <person name="Muzny D."/>
            <person name="Qin X."/>
            <person name="Deng J."/>
            <person name="Jiang H."/>
            <person name="Liu Y."/>
            <person name="Qu J."/>
            <person name="Song X.-Z."/>
            <person name="Zhang L."/>
            <person name="Thornton R."/>
            <person name="Coyle M."/>
            <person name="Francisco L."/>
            <person name="Jackson L."/>
            <person name="Javaid M."/>
            <person name="Korchina V."/>
            <person name="Kovar C."/>
            <person name="Mata R."/>
            <person name="Mathew T."/>
            <person name="Ngo R."/>
            <person name="Nguyen L."/>
            <person name="Nguyen N."/>
            <person name="Okwuonu G."/>
            <person name="Ongeri F."/>
            <person name="Pham C."/>
            <person name="Simmons D."/>
            <person name="Wilczek-Boney K."/>
            <person name="Hale W."/>
            <person name="Jakkamsetti A."/>
            <person name="Pham P."/>
            <person name="Ruth R."/>
            <person name="San Lucas F."/>
            <person name="Warren J."/>
            <person name="Zhang J."/>
            <person name="Zhao Z."/>
            <person name="Zhou C."/>
            <person name="Zhu D."/>
            <person name="Lee S."/>
            <person name="Bess C."/>
            <person name="Blankenburg K."/>
            <person name="Forbes L."/>
            <person name="Fu Q."/>
            <person name="Gubbala S."/>
            <person name="Hirani K."/>
            <person name="Jayaseelan J.C."/>
            <person name="Lara F."/>
            <person name="Munidasa M."/>
            <person name="Palculict T."/>
            <person name="Patil S."/>
            <person name="Pu L.-L."/>
            <person name="Saada N."/>
            <person name="Tang L."/>
            <person name="Weissenberger G."/>
            <person name="Zhu Y."/>
            <person name="Hemphill L."/>
            <person name="Shang Y."/>
            <person name="Youmans B."/>
            <person name="Ayvaz T."/>
            <person name="Ross M."/>
            <person name="Santibanez J."/>
            <person name="Aqrawi P."/>
            <person name="Gross S."/>
            <person name="Joshi V."/>
            <person name="Fowler G."/>
            <person name="Nazareth L."/>
            <person name="Reid J."/>
            <person name="Worley K."/>
            <person name="Petrosino J."/>
            <person name="Highlander S."/>
            <person name="Gibbs R."/>
        </authorList>
    </citation>
    <scope>NUCLEOTIDE SEQUENCE [LARGE SCALE GENOMIC DNA]</scope>
    <source>
        <strain evidence="1">DSM 20284</strain>
    </source>
</reference>
<dbReference type="EMBL" id="AEEG01000003">
    <property type="protein sequence ID" value="EFL95861.1"/>
    <property type="molecule type" value="Genomic_DNA"/>
</dbReference>
<keyword evidence="2" id="KW-1185">Reference proteome</keyword>